<dbReference type="Gene3D" id="1.10.8.610">
    <property type="entry name" value="SirC, precorrin-2 dehydrogenase, C-terminal helical domain-like"/>
    <property type="match status" value="1"/>
</dbReference>
<dbReference type="SUPFAM" id="SSF51735">
    <property type="entry name" value="NAD(P)-binding Rossmann-fold domains"/>
    <property type="match status" value="1"/>
</dbReference>
<dbReference type="KEGG" id="bkw:BkAM31D_06050"/>
<dbReference type="RefSeq" id="WP_066153922.1">
    <property type="nucleotide sequence ID" value="NZ_CP020814.1"/>
</dbReference>
<keyword evidence="5" id="KW-0627">Porphyrin biosynthesis</keyword>
<evidence type="ECO:0000256" key="1">
    <source>
        <dbReference type="ARBA" id="ARBA00005010"/>
    </source>
</evidence>
<dbReference type="AlphaFoldDB" id="A0A1X9MD15"/>
<evidence type="ECO:0000256" key="4">
    <source>
        <dbReference type="ARBA" id="ARBA00023027"/>
    </source>
</evidence>
<dbReference type="EMBL" id="CP020814">
    <property type="protein sequence ID" value="ARK29451.1"/>
    <property type="molecule type" value="Genomic_DNA"/>
</dbReference>
<dbReference type="GO" id="GO:0004325">
    <property type="term" value="F:ferrochelatase activity"/>
    <property type="evidence" value="ECO:0007669"/>
    <property type="project" value="InterPro"/>
</dbReference>
<evidence type="ECO:0000256" key="6">
    <source>
        <dbReference type="ARBA" id="ARBA00047561"/>
    </source>
</evidence>
<dbReference type="PANTHER" id="PTHR35330:SF1">
    <property type="entry name" value="SIROHEME BIOSYNTHESIS PROTEIN MET8"/>
    <property type="match status" value="1"/>
</dbReference>
<evidence type="ECO:0000256" key="3">
    <source>
        <dbReference type="ARBA" id="ARBA00023002"/>
    </source>
</evidence>
<name>A0A1X9MD15_9BACI</name>
<evidence type="ECO:0000313" key="8">
    <source>
        <dbReference type="Proteomes" id="UP000193006"/>
    </source>
</evidence>
<sequence>MSNLPLNFNLKGRRAAVIGGGAVASRQVPKLLEAEIDDVLVYSPELHQDLQAYLPRIKWVQGKVNEDSTFDEDLLLLTTNDSSLHLAIFQQRKSYQLVYLADNPELSDFSFPKTIRKGPLAISASTGGVSPSYLKQLMTDIEQLMDSTIENDLRFLKSVREQVLNSRLPASDRKRLLNYVATKDFLRSQDRDLLFNQLLKTYLEHIKE</sequence>
<dbReference type="Pfam" id="PF13241">
    <property type="entry name" value="NAD_binding_7"/>
    <property type="match status" value="1"/>
</dbReference>
<dbReference type="InterPro" id="IPR036291">
    <property type="entry name" value="NAD(P)-bd_dom_sf"/>
</dbReference>
<dbReference type="Gene3D" id="3.40.50.720">
    <property type="entry name" value="NAD(P)-binding Rossmann-like Domain"/>
    <property type="match status" value="1"/>
</dbReference>
<dbReference type="PANTHER" id="PTHR35330">
    <property type="entry name" value="SIROHEME BIOSYNTHESIS PROTEIN MET8"/>
    <property type="match status" value="1"/>
</dbReference>
<protein>
    <recommendedName>
        <fullName evidence="2">precorrin-2 dehydrogenase</fullName>
        <ecNumber evidence="2">1.3.1.76</ecNumber>
    </recommendedName>
</protein>
<keyword evidence="4" id="KW-0520">NAD</keyword>
<comment type="pathway">
    <text evidence="1">Porphyrin-containing compound metabolism; siroheme biosynthesis; sirohydrochlorin from precorrin-2: step 1/1.</text>
</comment>
<dbReference type="UniPathway" id="UPA00262">
    <property type="reaction ID" value="UER00222"/>
</dbReference>
<evidence type="ECO:0000256" key="2">
    <source>
        <dbReference type="ARBA" id="ARBA00012400"/>
    </source>
</evidence>
<proteinExistence type="predicted"/>
<keyword evidence="8" id="KW-1185">Reference proteome</keyword>
<dbReference type="SUPFAM" id="SSF75615">
    <property type="entry name" value="Siroheme synthase middle domains-like"/>
    <property type="match status" value="1"/>
</dbReference>
<gene>
    <name evidence="7" type="primary">sirC</name>
    <name evidence="7" type="ORF">BkAM31D_06050</name>
</gene>
<dbReference type="InterPro" id="IPR006367">
    <property type="entry name" value="Sirohaem_synthase_N"/>
</dbReference>
<dbReference type="Proteomes" id="UP000193006">
    <property type="component" value="Chromosome"/>
</dbReference>
<organism evidence="7 8">
    <name type="scientific">Halalkalibacter krulwichiae</name>
    <dbReference type="NCBI Taxonomy" id="199441"/>
    <lineage>
        <taxon>Bacteria</taxon>
        <taxon>Bacillati</taxon>
        <taxon>Bacillota</taxon>
        <taxon>Bacilli</taxon>
        <taxon>Bacillales</taxon>
        <taxon>Bacillaceae</taxon>
        <taxon>Halalkalibacter</taxon>
    </lineage>
</organism>
<dbReference type="InterPro" id="IPR028161">
    <property type="entry name" value="Met8-like"/>
</dbReference>
<dbReference type="GO" id="GO:0019354">
    <property type="term" value="P:siroheme biosynthetic process"/>
    <property type="evidence" value="ECO:0007669"/>
    <property type="project" value="UniProtKB-UniPathway"/>
</dbReference>
<keyword evidence="3 7" id="KW-0560">Oxidoreductase</keyword>
<comment type="catalytic activity">
    <reaction evidence="6">
        <text>precorrin-2 + NAD(+) = sirohydrochlorin + NADH + 2 H(+)</text>
        <dbReference type="Rhea" id="RHEA:15613"/>
        <dbReference type="ChEBI" id="CHEBI:15378"/>
        <dbReference type="ChEBI" id="CHEBI:57540"/>
        <dbReference type="ChEBI" id="CHEBI:57945"/>
        <dbReference type="ChEBI" id="CHEBI:58351"/>
        <dbReference type="ChEBI" id="CHEBI:58827"/>
        <dbReference type="EC" id="1.3.1.76"/>
    </reaction>
</comment>
<accession>A0A1X9MD15</accession>
<reference evidence="7 8" key="1">
    <citation type="submission" date="2017-04" db="EMBL/GenBank/DDBJ databases">
        <title>Bacillus krulwichiae AM31D Genome sequencing and assembly.</title>
        <authorList>
            <person name="Krulwich T.A."/>
            <person name="Anastor L."/>
            <person name="Ehrlich R."/>
            <person name="Ehrlich G.D."/>
            <person name="Janto B."/>
        </authorList>
    </citation>
    <scope>NUCLEOTIDE SEQUENCE [LARGE SCALE GENOMIC DNA]</scope>
    <source>
        <strain evidence="7 8">AM31D</strain>
    </source>
</reference>
<evidence type="ECO:0000313" key="7">
    <source>
        <dbReference type="EMBL" id="ARK29451.1"/>
    </source>
</evidence>
<dbReference type="InterPro" id="IPR042518">
    <property type="entry name" value="SirC_C"/>
</dbReference>
<evidence type="ECO:0000256" key="5">
    <source>
        <dbReference type="ARBA" id="ARBA00023244"/>
    </source>
</evidence>
<dbReference type="STRING" id="199441.BkAM31D_06050"/>
<dbReference type="GO" id="GO:0043115">
    <property type="term" value="F:precorrin-2 dehydrogenase activity"/>
    <property type="evidence" value="ECO:0007669"/>
    <property type="project" value="UniProtKB-EC"/>
</dbReference>
<dbReference type="EC" id="1.3.1.76" evidence="2"/>
<dbReference type="NCBIfam" id="TIGR01470">
    <property type="entry name" value="cysG_Nterm"/>
    <property type="match status" value="1"/>
</dbReference>